<organism evidence="5 6">
    <name type="scientific">Sediminicurvatus halobius</name>
    <dbReference type="NCBI Taxonomy" id="2182432"/>
    <lineage>
        <taxon>Bacteria</taxon>
        <taxon>Pseudomonadati</taxon>
        <taxon>Pseudomonadota</taxon>
        <taxon>Gammaproteobacteria</taxon>
        <taxon>Chromatiales</taxon>
        <taxon>Ectothiorhodospiraceae</taxon>
        <taxon>Sediminicurvatus</taxon>
    </lineage>
</organism>
<dbReference type="Gene3D" id="3.40.30.10">
    <property type="entry name" value="Glutaredoxin"/>
    <property type="match status" value="1"/>
</dbReference>
<dbReference type="GO" id="GO:0005737">
    <property type="term" value="C:cytoplasm"/>
    <property type="evidence" value="ECO:0007669"/>
    <property type="project" value="TreeGrafter"/>
</dbReference>
<dbReference type="SUPFAM" id="SSF52833">
    <property type="entry name" value="Thioredoxin-like"/>
    <property type="match status" value="1"/>
</dbReference>
<dbReference type="EMBL" id="QFFI01000006">
    <property type="protein sequence ID" value="PWG64281.1"/>
    <property type="molecule type" value="Genomic_DNA"/>
</dbReference>
<comment type="caution">
    <text evidence="5">The sequence shown here is derived from an EMBL/GenBank/DDBJ whole genome shotgun (WGS) entry which is preliminary data.</text>
</comment>
<evidence type="ECO:0000313" key="6">
    <source>
        <dbReference type="Proteomes" id="UP000245474"/>
    </source>
</evidence>
<dbReference type="GO" id="GO:0043295">
    <property type="term" value="F:glutathione binding"/>
    <property type="evidence" value="ECO:0007669"/>
    <property type="project" value="TreeGrafter"/>
</dbReference>
<dbReference type="Pfam" id="PF00043">
    <property type="entry name" value="GST_C"/>
    <property type="match status" value="1"/>
</dbReference>
<dbReference type="SFLD" id="SFLDS00019">
    <property type="entry name" value="Glutathione_Transferase_(cytos"/>
    <property type="match status" value="1"/>
</dbReference>
<dbReference type="PROSITE" id="PS50405">
    <property type="entry name" value="GST_CTER"/>
    <property type="match status" value="1"/>
</dbReference>
<dbReference type="PANTHER" id="PTHR43900">
    <property type="entry name" value="GLUTATHIONE S-TRANSFERASE RHO"/>
    <property type="match status" value="1"/>
</dbReference>
<dbReference type="EC" id="2.5.1.18" evidence="1"/>
<protein>
    <recommendedName>
        <fullName evidence="1">glutathione transferase</fullName>
        <ecNumber evidence="1">2.5.1.18</ecNumber>
    </recommendedName>
</protein>
<feature type="domain" description="GST C-terminal" evidence="4">
    <location>
        <begin position="128"/>
        <end position="252"/>
    </location>
</feature>
<evidence type="ECO:0000259" key="4">
    <source>
        <dbReference type="PROSITE" id="PS50405"/>
    </source>
</evidence>
<dbReference type="Proteomes" id="UP000245474">
    <property type="component" value="Unassembled WGS sequence"/>
</dbReference>
<dbReference type="InterPro" id="IPR004045">
    <property type="entry name" value="Glutathione_S-Trfase_N"/>
</dbReference>
<dbReference type="PANTHER" id="PTHR43900:SF3">
    <property type="entry name" value="GLUTATHIONE S-TRANSFERASE RHO"/>
    <property type="match status" value="1"/>
</dbReference>
<accession>A0A2U2N4Z7</accession>
<sequence>MRWRTIWSATASISSSNSRPFARTESPQARQLNNNLQGVPMADYILYGTPLSTYVRTVRMAFTEKGVDYQLADVNIFRGEHQSEAYLARHPFGKVPALEAGDLSLFETAAILELIEGRHPKPPLQPAQAEPRALMRQWQNVVDHYVYPTLIGQVVWQRVVRPNLLNEGTDEVVVERAMPAARRQMHLLERHLGGARWLSGDTIGIADLYLAPIMAYFSQTPEGRGVLSEAPALGRWWEHISDRESFTATQPG</sequence>
<dbReference type="InterPro" id="IPR040079">
    <property type="entry name" value="Glutathione_S-Trfase"/>
</dbReference>
<dbReference type="Gene3D" id="1.20.1050.10">
    <property type="match status" value="1"/>
</dbReference>
<dbReference type="InterPro" id="IPR004046">
    <property type="entry name" value="GST_C"/>
</dbReference>
<dbReference type="InterPro" id="IPR036282">
    <property type="entry name" value="Glutathione-S-Trfase_C_sf"/>
</dbReference>
<feature type="domain" description="GST N-terminal" evidence="3">
    <location>
        <begin position="42"/>
        <end position="123"/>
    </location>
</feature>
<dbReference type="PROSITE" id="PS50404">
    <property type="entry name" value="GST_NTER"/>
    <property type="match status" value="1"/>
</dbReference>
<keyword evidence="2 5" id="KW-0808">Transferase</keyword>
<dbReference type="InterPro" id="IPR010987">
    <property type="entry name" value="Glutathione-S-Trfase_C-like"/>
</dbReference>
<evidence type="ECO:0000313" key="5">
    <source>
        <dbReference type="EMBL" id="PWG64281.1"/>
    </source>
</evidence>
<dbReference type="AlphaFoldDB" id="A0A2U2N4Z7"/>
<evidence type="ECO:0000256" key="2">
    <source>
        <dbReference type="ARBA" id="ARBA00022679"/>
    </source>
</evidence>
<reference evidence="5 6" key="1">
    <citation type="submission" date="2018-05" db="EMBL/GenBank/DDBJ databases">
        <title>Spiribacter halobius sp. nov., a moderately halophilic bacterium isolated from marine solar saltern.</title>
        <authorList>
            <person name="Zheng W.-S."/>
            <person name="Lu D.-C."/>
            <person name="Du Z.-J."/>
        </authorList>
    </citation>
    <scope>NUCLEOTIDE SEQUENCE [LARGE SCALE GENOMIC DNA]</scope>
    <source>
        <strain evidence="5 6">E85</strain>
    </source>
</reference>
<dbReference type="SFLD" id="SFLDG00358">
    <property type="entry name" value="Main_(cytGST)"/>
    <property type="match status" value="1"/>
</dbReference>
<gene>
    <name evidence="5" type="ORF">DEM34_05185</name>
</gene>
<dbReference type="InterPro" id="IPR036249">
    <property type="entry name" value="Thioredoxin-like_sf"/>
</dbReference>
<dbReference type="SUPFAM" id="SSF47616">
    <property type="entry name" value="GST C-terminal domain-like"/>
    <property type="match status" value="1"/>
</dbReference>
<dbReference type="Pfam" id="PF13417">
    <property type="entry name" value="GST_N_3"/>
    <property type="match status" value="1"/>
</dbReference>
<proteinExistence type="predicted"/>
<keyword evidence="6" id="KW-1185">Reference proteome</keyword>
<dbReference type="GO" id="GO:0004364">
    <property type="term" value="F:glutathione transferase activity"/>
    <property type="evidence" value="ECO:0007669"/>
    <property type="project" value="UniProtKB-EC"/>
</dbReference>
<name>A0A2U2N4Z7_9GAMM</name>
<evidence type="ECO:0000256" key="1">
    <source>
        <dbReference type="ARBA" id="ARBA00012452"/>
    </source>
</evidence>
<evidence type="ECO:0000259" key="3">
    <source>
        <dbReference type="PROSITE" id="PS50404"/>
    </source>
</evidence>